<accession>A0AA44UV51</accession>
<protein>
    <submittedName>
        <fullName evidence="2">Uncharacterized protein</fullName>
    </submittedName>
</protein>
<evidence type="ECO:0000313" key="2">
    <source>
        <dbReference type="EMBL" id="PKB41380.1"/>
    </source>
</evidence>
<dbReference type="AlphaFoldDB" id="A0AA44UV51"/>
<dbReference type="EMBL" id="PHUJ01000001">
    <property type="protein sequence ID" value="PKB41380.1"/>
    <property type="molecule type" value="Genomic_DNA"/>
</dbReference>
<reference evidence="2 3" key="1">
    <citation type="submission" date="2017-11" db="EMBL/GenBank/DDBJ databases">
        <title>Sequencing the genomes of 1000 actinobacteria strains.</title>
        <authorList>
            <person name="Klenk H.-P."/>
        </authorList>
    </citation>
    <scope>NUCLEOTIDE SEQUENCE [LARGE SCALE GENOMIC DNA]</scope>
    <source>
        <strain evidence="2 3">DSM 44104</strain>
    </source>
</reference>
<keyword evidence="1" id="KW-0812">Transmembrane</keyword>
<feature type="transmembrane region" description="Helical" evidence="1">
    <location>
        <begin position="65"/>
        <end position="84"/>
    </location>
</feature>
<comment type="caution">
    <text evidence="2">The sequence shown here is derived from an EMBL/GenBank/DDBJ whole genome shotgun (WGS) entry which is preliminary data.</text>
</comment>
<organism evidence="2 3">
    <name type="scientific">Pseudonocardia alni</name>
    <name type="common">Amycolata alni</name>
    <dbReference type="NCBI Taxonomy" id="33907"/>
    <lineage>
        <taxon>Bacteria</taxon>
        <taxon>Bacillati</taxon>
        <taxon>Actinomycetota</taxon>
        <taxon>Actinomycetes</taxon>
        <taxon>Pseudonocardiales</taxon>
        <taxon>Pseudonocardiaceae</taxon>
        <taxon>Pseudonocardia</taxon>
    </lineage>
</organism>
<keyword evidence="1" id="KW-0472">Membrane</keyword>
<feature type="transmembrane region" description="Helical" evidence="1">
    <location>
        <begin position="96"/>
        <end position="120"/>
    </location>
</feature>
<feature type="transmembrane region" description="Helical" evidence="1">
    <location>
        <begin position="208"/>
        <end position="231"/>
    </location>
</feature>
<gene>
    <name evidence="2" type="ORF">ATL51_0042</name>
</gene>
<sequence length="372" mass="41357">MSYFLAVACGVVFVWRLIHALRAPRSPDPWVSVLFSAGLGVMVLLNRPDFSNWVDEVLGSHVAGIVRNLVIVGAFASMQLFYLRNIAEYRPRQRRYVEIVALTATVLVILIVPMFVMAPFELSFTSRDIQDPAVLVFFVSVSVYLVYACITQVFWASRDSVSLYKERAWDLLVVAVSLAVGCVVYLILLGARVSYYAQVLFGSGSVSINMWSGGLVAIRVSVLAMLLAVFYPGAVADLRLLLHRGAQMYSYVRLAPLDRVVRSLYPELVRPDAPVGSRGTSETRGRAWIFPSRLSCELREQRCSDGYARLYNVFAGFTADGRDDVTVVVDQFGKMPSDLPERARTGATRPLMEVSGWLQRGHVPQVLSNQSV</sequence>
<keyword evidence="1" id="KW-1133">Transmembrane helix</keyword>
<proteinExistence type="predicted"/>
<evidence type="ECO:0000313" key="3">
    <source>
        <dbReference type="Proteomes" id="UP000232453"/>
    </source>
</evidence>
<feature type="transmembrane region" description="Helical" evidence="1">
    <location>
        <begin position="132"/>
        <end position="156"/>
    </location>
</feature>
<feature type="transmembrane region" description="Helical" evidence="1">
    <location>
        <begin position="168"/>
        <end position="188"/>
    </location>
</feature>
<evidence type="ECO:0000256" key="1">
    <source>
        <dbReference type="SAM" id="Phobius"/>
    </source>
</evidence>
<name>A0AA44UV51_PSEA5</name>
<dbReference type="Proteomes" id="UP000232453">
    <property type="component" value="Unassembled WGS sequence"/>
</dbReference>